<dbReference type="Pfam" id="PF12833">
    <property type="entry name" value="HTH_18"/>
    <property type="match status" value="1"/>
</dbReference>
<evidence type="ECO:0000259" key="4">
    <source>
        <dbReference type="PROSITE" id="PS01124"/>
    </source>
</evidence>
<dbReference type="InterPro" id="IPR050959">
    <property type="entry name" value="MarA-like"/>
</dbReference>
<dbReference type="GO" id="GO:0003700">
    <property type="term" value="F:DNA-binding transcription factor activity"/>
    <property type="evidence" value="ECO:0007669"/>
    <property type="project" value="InterPro"/>
</dbReference>
<evidence type="ECO:0000313" key="6">
    <source>
        <dbReference type="EMBL" id="AWL61290.1"/>
    </source>
</evidence>
<dbReference type="Pfam" id="PF06445">
    <property type="entry name" value="GyrI-like"/>
    <property type="match status" value="1"/>
</dbReference>
<dbReference type="PANTHER" id="PTHR47504">
    <property type="entry name" value="RIGHT ORIGIN-BINDING PROTEIN"/>
    <property type="match status" value="1"/>
</dbReference>
<organism evidence="6 7">
    <name type="scientific">Klebsiella quasipneumoniae</name>
    <dbReference type="NCBI Taxonomy" id="1463165"/>
    <lineage>
        <taxon>Bacteria</taxon>
        <taxon>Pseudomonadati</taxon>
        <taxon>Pseudomonadota</taxon>
        <taxon>Gammaproteobacteria</taxon>
        <taxon>Enterobacterales</taxon>
        <taxon>Enterobacteriaceae</taxon>
        <taxon>Klebsiella/Raoultella group</taxon>
        <taxon>Klebsiella</taxon>
        <taxon>Klebsiella pneumoniae complex</taxon>
    </lineage>
</organism>
<evidence type="ECO:0000313" key="5">
    <source>
        <dbReference type="EMBL" id="AWL59322.1"/>
    </source>
</evidence>
<keyword evidence="2" id="KW-0238">DNA-binding</keyword>
<dbReference type="InterPro" id="IPR020449">
    <property type="entry name" value="Tscrpt_reg_AraC-type_HTH"/>
</dbReference>
<dbReference type="EMBL" id="CP029443">
    <property type="protein sequence ID" value="AWL59322.1"/>
    <property type="molecule type" value="Genomic_DNA"/>
</dbReference>
<dbReference type="AlphaFoldDB" id="A0AAI8IS18"/>
<evidence type="ECO:0000256" key="2">
    <source>
        <dbReference type="ARBA" id="ARBA00023125"/>
    </source>
</evidence>
<accession>A0AAI8IS18</accession>
<dbReference type="InterPro" id="IPR009057">
    <property type="entry name" value="Homeodomain-like_sf"/>
</dbReference>
<dbReference type="InterPro" id="IPR011256">
    <property type="entry name" value="Reg_factor_effector_dom_sf"/>
</dbReference>
<dbReference type="SMART" id="SM00342">
    <property type="entry name" value="HTH_ARAC"/>
    <property type="match status" value="1"/>
</dbReference>
<feature type="domain" description="HTH araC/xylS-type" evidence="4">
    <location>
        <begin position="7"/>
        <end position="105"/>
    </location>
</feature>
<name>A0AAI8IS18_9ENTR</name>
<keyword evidence="8" id="KW-1185">Reference proteome</keyword>
<dbReference type="Proteomes" id="UP000245760">
    <property type="component" value="Chromosome"/>
</dbReference>
<dbReference type="PROSITE" id="PS01124">
    <property type="entry name" value="HTH_ARAC_FAMILY_2"/>
    <property type="match status" value="1"/>
</dbReference>
<dbReference type="Gene3D" id="3.20.80.10">
    <property type="entry name" value="Regulatory factor, effector binding domain"/>
    <property type="match status" value="1"/>
</dbReference>
<evidence type="ECO:0000313" key="8">
    <source>
        <dbReference type="Proteomes" id="UP000245760"/>
    </source>
</evidence>
<keyword evidence="1" id="KW-0805">Transcription regulation</keyword>
<dbReference type="PRINTS" id="PR00032">
    <property type="entry name" value="HTHARAC"/>
</dbReference>
<dbReference type="Gene3D" id="1.10.10.60">
    <property type="entry name" value="Homeodomain-like"/>
    <property type="match status" value="1"/>
</dbReference>
<dbReference type="PANTHER" id="PTHR47504:SF3">
    <property type="entry name" value="HTH-TYPE TRANSCRIPTIONAL REGULATOR YKGA-RELATED"/>
    <property type="match status" value="1"/>
</dbReference>
<sequence length="302" mass="34583">MKQMLYLKMLAWLEDNIYCNPAIDDLAQYMGYSRRFVYEVFYQYGRLPIGQYIRLRRLTIAAVSLRLTRQPIAAIAWQLSYDSPQTFSREFKKRFSLSPREYRCAAHWDTAKLLKKFPADDKSLPLARICSLPERVYYGYTMKYELRLSDMVLQSTGKTAIRQKVDRFFAAGGGSLSILYDYAAASRNELNVEVNAFVGCHEARKPSSALTTRSGLYVGVEFYGSWSRYARLSSDLYLERLPTLGVSRRDGHDIECFMTRHAEGGEAEEKRYHVRYFIPVTLSAGGQLPGSDNALVPAKGTR</sequence>
<dbReference type="SUPFAM" id="SSF55136">
    <property type="entry name" value="Probable bacterial effector-binding domain"/>
    <property type="match status" value="1"/>
</dbReference>
<dbReference type="Proteomes" id="UP000245649">
    <property type="component" value="Chromosome"/>
</dbReference>
<proteinExistence type="predicted"/>
<evidence type="ECO:0000313" key="7">
    <source>
        <dbReference type="Proteomes" id="UP000245649"/>
    </source>
</evidence>
<reference evidence="7 8" key="1">
    <citation type="submission" date="2018-05" db="EMBL/GenBank/DDBJ databases">
        <title>Klebsiella quasipneumonaiae provides a window into carbapenemase gene transfer, plasmid rearrangements and nosocomial acquisition from the hospital environment.</title>
        <authorList>
            <person name="Mathers A.J."/>
            <person name="Vegesana K."/>
            <person name="Stoesser N."/>
            <person name="Crook D."/>
            <person name="Vaughan A."/>
            <person name="Barry K."/>
            <person name="Parikh H."/>
            <person name="Sebra R."/>
            <person name="Kotay S."/>
            <person name="Walker A.S."/>
            <person name="Sheppard A.E."/>
        </authorList>
    </citation>
    <scope>NUCLEOTIDE SEQUENCE [LARGE SCALE GENOMIC DNA]</scope>
    <source>
        <strain evidence="5 8">CAV1947</strain>
        <strain evidence="6 7">CAV2018</strain>
    </source>
</reference>
<dbReference type="InterPro" id="IPR018060">
    <property type="entry name" value="HTH_AraC"/>
</dbReference>
<evidence type="ECO:0000256" key="1">
    <source>
        <dbReference type="ARBA" id="ARBA00023015"/>
    </source>
</evidence>
<protein>
    <submittedName>
        <fullName evidence="6">AraC family transcriptional regulator</fullName>
    </submittedName>
</protein>
<dbReference type="RefSeq" id="WP_109547380.1">
    <property type="nucleotide sequence ID" value="NZ_CP029432.1"/>
</dbReference>
<dbReference type="GO" id="GO:0043565">
    <property type="term" value="F:sequence-specific DNA binding"/>
    <property type="evidence" value="ECO:0007669"/>
    <property type="project" value="InterPro"/>
</dbReference>
<dbReference type="InterPro" id="IPR029442">
    <property type="entry name" value="GyrI-like"/>
</dbReference>
<keyword evidence="3" id="KW-0804">Transcription</keyword>
<dbReference type="SUPFAM" id="SSF46689">
    <property type="entry name" value="Homeodomain-like"/>
    <property type="match status" value="1"/>
</dbReference>
<evidence type="ECO:0000256" key="3">
    <source>
        <dbReference type="ARBA" id="ARBA00023163"/>
    </source>
</evidence>
<gene>
    <name evidence="6" type="ORF">DKC00_05670</name>
    <name evidence="5" type="ORF">DKC11_27515</name>
</gene>
<dbReference type="EMBL" id="CP029432">
    <property type="protein sequence ID" value="AWL61290.1"/>
    <property type="molecule type" value="Genomic_DNA"/>
</dbReference>